<evidence type="ECO:0000256" key="2">
    <source>
        <dbReference type="ARBA" id="ARBA00022737"/>
    </source>
</evidence>
<dbReference type="OrthoDB" id="134981at2"/>
<dbReference type="Gene3D" id="2.120.10.80">
    <property type="entry name" value="Kelch-type beta propeller"/>
    <property type="match status" value="2"/>
</dbReference>
<dbReference type="Pfam" id="PF01344">
    <property type="entry name" value="Kelch_1"/>
    <property type="match status" value="1"/>
</dbReference>
<sequence length="938" mass="103153">MTSDYSRSTFNRRKHYTAVRMQQGRVQLDADWNEQADIQAHQLRERTRDLLGPSGAPVDCAGFELKVEHHAGGTEGARRERLVIGPGRYYLDGVLCENEASVPLEAQPDSPGQPPLSHPGVFLAVLDVWERTLTAYEDPDIREVALGGPDTAVRTKLVWQVRTLRVHEDPDAPDQGHSDEAYRHFLSRQARTGELRAQRRPGVATALPGNQLYRVEVQEGGECAGGPLEHVGQWPSLEVEAAGSDAAVLQVRHPRHVDWKPWRQDRYVEVVAEHGTHLARLTQVDPATGRLKLSPALPPERGAPQRLRPIASFKWSRDNGIQVLPIASVEGSRVRLAAPVGTRGVELRVGDLVEVVDHRLVLRGEPGPLCQIHSVAEDRQEVTLKGTLPEDLGTSPKDPPLLRRWDQTPAAPGPLAVDSQWVELEHGVQVQFTRHGGYHPGDFWMMAARTRTGDVEWPRDERQQPLPQRPHGGEHHYTPLALLRLDARGQVGVEDRRILFAPLSRGVGPDAPTGPVTFPEDVRVLGALRVDAELEAGSIRGQLAHDTVGTHQLQPHAVTASKLASGSVHPRHLAPEVGLVPAGACILSESPRPPAGYEASHLTVSAFDHHAQWVERAALPPGRRVLVMLGQVAYALMDSGEVWRCQGEAESWKLVDHLQEPQPGFTAVAVAHRIHVLGGHDEHNRPLARHWAFEPPATGEGKGHWTRLERLVTPRDEPSAVEVHGLLFVLGGVECWPLPWWGAESQLHRPSLLSWLKHSSAQVEVYDPLNDTWGVAREMPQRSSRFGVAALRGRLHVVGGEHQRLLLPSRPQKRHAQFDPHTQRWTRLASLGLGRSEVAAAAVDDRLYVVGGSFAGQPVDEVERYSFTSDTWLPQEPLPEPLRGAAAVMLPGELLVTGGANASGPVSASHSLEVAALLYVHRKQEAHATQAQPVPQPV</sequence>
<comment type="caution">
    <text evidence="3">The sequence shown here is derived from an EMBL/GenBank/DDBJ whole genome shotgun (WGS) entry which is preliminary data.</text>
</comment>
<protein>
    <recommendedName>
        <fullName evidence="5">Kelch-like protein</fullName>
    </recommendedName>
</protein>
<dbReference type="Proteomes" id="UP000267003">
    <property type="component" value="Unassembled WGS sequence"/>
</dbReference>
<dbReference type="PANTHER" id="PTHR24412:SF489">
    <property type="entry name" value="RING FINGER DOMAIN AND KELCH REPEAT-CONTAINING PROTEIN DDB_G0271372"/>
    <property type="match status" value="1"/>
</dbReference>
<proteinExistence type="predicted"/>
<dbReference type="SUPFAM" id="SSF117281">
    <property type="entry name" value="Kelch motif"/>
    <property type="match status" value="1"/>
</dbReference>
<dbReference type="SMART" id="SM00612">
    <property type="entry name" value="Kelch"/>
    <property type="match status" value="3"/>
</dbReference>
<name>A0A3A8PHW1_9BACT</name>
<dbReference type="InterPro" id="IPR006652">
    <property type="entry name" value="Kelch_1"/>
</dbReference>
<dbReference type="AlphaFoldDB" id="A0A3A8PHW1"/>
<gene>
    <name evidence="3" type="ORF">D7W81_35135</name>
</gene>
<organism evidence="3 4">
    <name type="scientific">Corallococcus aberystwythensis</name>
    <dbReference type="NCBI Taxonomy" id="2316722"/>
    <lineage>
        <taxon>Bacteria</taxon>
        <taxon>Pseudomonadati</taxon>
        <taxon>Myxococcota</taxon>
        <taxon>Myxococcia</taxon>
        <taxon>Myxococcales</taxon>
        <taxon>Cystobacterineae</taxon>
        <taxon>Myxococcaceae</taxon>
        <taxon>Corallococcus</taxon>
    </lineage>
</organism>
<dbReference type="Pfam" id="PF20129">
    <property type="entry name" value="DUF6519"/>
    <property type="match status" value="2"/>
</dbReference>
<feature type="non-terminal residue" evidence="3">
    <location>
        <position position="938"/>
    </location>
</feature>
<reference evidence="4" key="1">
    <citation type="submission" date="2018-09" db="EMBL/GenBank/DDBJ databases">
        <authorList>
            <person name="Livingstone P.G."/>
            <person name="Whitworth D.E."/>
        </authorList>
    </citation>
    <scope>NUCLEOTIDE SEQUENCE [LARGE SCALE GENOMIC DNA]</scope>
    <source>
        <strain evidence="4">AB050A</strain>
    </source>
</reference>
<evidence type="ECO:0000313" key="4">
    <source>
        <dbReference type="Proteomes" id="UP000267003"/>
    </source>
</evidence>
<keyword evidence="2" id="KW-0677">Repeat</keyword>
<evidence type="ECO:0000256" key="1">
    <source>
        <dbReference type="ARBA" id="ARBA00022441"/>
    </source>
</evidence>
<accession>A0A3A8PHW1</accession>
<dbReference type="RefSeq" id="WP_120559753.1">
    <property type="nucleotide sequence ID" value="NZ_RAWK01000305.1"/>
</dbReference>
<dbReference type="PANTHER" id="PTHR24412">
    <property type="entry name" value="KELCH PROTEIN"/>
    <property type="match status" value="1"/>
</dbReference>
<keyword evidence="4" id="KW-1185">Reference proteome</keyword>
<keyword evidence="1" id="KW-0880">Kelch repeat</keyword>
<dbReference type="InterPro" id="IPR045392">
    <property type="entry name" value="DUF6519"/>
</dbReference>
<dbReference type="InterPro" id="IPR015915">
    <property type="entry name" value="Kelch-typ_b-propeller"/>
</dbReference>
<dbReference type="EMBL" id="RAWK01000305">
    <property type="protein sequence ID" value="RKH55946.1"/>
    <property type="molecule type" value="Genomic_DNA"/>
</dbReference>
<evidence type="ECO:0008006" key="5">
    <source>
        <dbReference type="Google" id="ProtNLM"/>
    </source>
</evidence>
<evidence type="ECO:0000313" key="3">
    <source>
        <dbReference type="EMBL" id="RKH55946.1"/>
    </source>
</evidence>